<keyword evidence="7" id="KW-1185">Reference proteome</keyword>
<feature type="compositionally biased region" description="Basic and acidic residues" evidence="1">
    <location>
        <begin position="1494"/>
        <end position="1506"/>
    </location>
</feature>
<reference evidence="6 7" key="1">
    <citation type="submission" date="2013-09" db="EMBL/GenBank/DDBJ databases">
        <title>Corchorus capsularis genome sequencing.</title>
        <authorList>
            <person name="Alam M."/>
            <person name="Haque M.S."/>
            <person name="Islam M.S."/>
            <person name="Emdad E.M."/>
            <person name="Islam M.M."/>
            <person name="Ahmed B."/>
            <person name="Halim A."/>
            <person name="Hossen Q.M.M."/>
            <person name="Hossain M.Z."/>
            <person name="Ahmed R."/>
            <person name="Khan M.M."/>
            <person name="Islam R."/>
            <person name="Rashid M.M."/>
            <person name="Khan S.A."/>
            <person name="Rahman M.S."/>
            <person name="Alam M."/>
        </authorList>
    </citation>
    <scope>NUCLEOTIDE SEQUENCE [LARGE SCALE GENOMIC DNA]</scope>
    <source>
        <strain evidence="7">cv. CVL-1</strain>
        <tissue evidence="6">Whole seedling</tissue>
    </source>
</reference>
<feature type="compositionally biased region" description="Basic and acidic residues" evidence="1">
    <location>
        <begin position="1107"/>
        <end position="1116"/>
    </location>
</feature>
<sequence length="1506" mass="172794">MKICCCACGGELAGDEVARLNQCCHVRKLSTKIPIVLVFFYVVLALWLASPSSCVAPALTAMFAGQCAIVQVKLNVSASRNLKCKTHVHTCESEECSRKLATDHIPWYWYLALNFADLQGNFLDLNMLSDHSWMYHLLDNNGFPSNDFMRGVKEFLYFAFSQINNVFENTIRCPCFKCDNKELHTRDIIFYHLLSRGFTSGYYTWFAHGEFFNNDNHHRGESSQNVNNNLNEYQRMVMDAGFHDECSWNENDLNNDNCFEETPNPGAARFFSLLKDADEEVWEGCTTHSKLSAVSQLLNCKSESNMSDATYDRLMSIIKELLPKGDKLPSSFYRTKKMMSKLGLSYQKIHACVNNCMLFYKETDSLLECSVCGHPRYKSMKSIGQRQKGIPFKVLRYLPLTLRVRMLYMSSKTAEHMTWHAFNLSPNGELRHPVDGEAWKHFDRTYLSFANERIEGFGVTHNWVKKSIFWELGYWQTNLVRHNLDVMHVEKNVFDNVFNTVMDVKGKTKDNLKARMDLQLYCKRPELELQTHNGKVFKPIATYALSSEHKKLVCQWVKQIRFPDGYASNIGHCVDVEKSQIFGLKSHDCHVFMQRLLPIAFCDFLPRPIWDALTELSHFFRDLRSTELRVEDLEILEKNSVEILRKLEKIFPPSFFDSMKHLVIHLAYEAKICGPVHYRWMYPFERFLHHLKKKVRNRNCVEGSICEAYLIEEISTFCSHYFEINVQTRLNRVPRNDDGGDVDPKGRLSIFTHAGQSFGPTGCRRYLTDDEYNTAVIYVLMNCEEIAPFIEKFDEEVRSNDVDSRLYELASGPSHIATFHKGFNVNGFKFHTEQYGEHKKTMNSGVWINGSCYNDNERDFYGVLVDIVELEYLGEGNKLMLFKCRWFDVERGVQVHPRHGLVKVNHKSRLVSDEPFVLAAQAQQVCYSPYPLNTGPRKDWWVVFKVKARSRYDGVPNRDVNEVSEVESVYQVDRLVPSPIRPSKEIDREGILNSGYLEEVDVIQGHELEEGEESGEESKMAGGKLKFKSKKKKKQIQSGANDRPIVNETVVQQVPTNQESVELSNLLQPSTTISEPSNQAATNPNSSTQPSVEPSSTQIGCDGVVETDDRTREDGIPRTSAPKRKGRGPSRGTVTPSDPSMKTRLTILDGSSFAQEGVIANIGSKLREHYNQPWPTWSQFEKPTKDLLWERFKAIYIWDKDDESLVYKIWNMKCDERLRDGLGKARDQARKKVESNDWNLMKPFNPKWIPPPVWVKLIDDVWSKKEWEDQSEQASANRKSSKDGCISKHAGGSRPFSKHKQDLKEENNGQEPTEWEVFQRTHIRENGSFVDSKSKDANDKYKSLVVEKYGQEAAETKQFDANVWKSAGGVESVGNYMVWVVFRTPKDCMGRRVLRIQKLVLMHLRSKQCFQMKKSRSFSKKLLDEQLAQRLQTLGYRPIDPPISGGTEVPSPSIAANQSGGSENIEARTSTSPNDPIQHRASEGNRANVLDDNGGSHDDGDIGRHW</sequence>
<dbReference type="Pfam" id="PF13963">
    <property type="entry name" value="Transpos_assoc"/>
    <property type="match status" value="1"/>
</dbReference>
<dbReference type="InterPro" id="IPR025312">
    <property type="entry name" value="DUF4216"/>
</dbReference>
<evidence type="ECO:0000256" key="2">
    <source>
        <dbReference type="SAM" id="Phobius"/>
    </source>
</evidence>
<dbReference type="InterPro" id="IPR029480">
    <property type="entry name" value="Transpos_assoc"/>
</dbReference>
<feature type="compositionally biased region" description="Polar residues" evidence="1">
    <location>
        <begin position="1454"/>
        <end position="1475"/>
    </location>
</feature>
<accession>A0A1R3GJU0</accession>
<dbReference type="InterPro" id="IPR025452">
    <property type="entry name" value="DUF4218"/>
</dbReference>
<proteinExistence type="predicted"/>
<keyword evidence="2" id="KW-0812">Transmembrane</keyword>
<comment type="caution">
    <text evidence="6">The sequence shown here is derived from an EMBL/GenBank/DDBJ whole genome shotgun (WGS) entry which is preliminary data.</text>
</comment>
<keyword evidence="2" id="KW-1133">Transmembrane helix</keyword>
<feature type="domain" description="Transposase-associated" evidence="5">
    <location>
        <begin position="132"/>
        <end position="210"/>
    </location>
</feature>
<dbReference type="PANTHER" id="PTHR48258:SF3">
    <property type="entry name" value="FK506-BINDING PROTEIN 4-LIKE ISOFORM X1"/>
    <property type="match status" value="1"/>
</dbReference>
<dbReference type="Pfam" id="PF13952">
    <property type="entry name" value="DUF4216"/>
    <property type="match status" value="1"/>
</dbReference>
<dbReference type="Proteomes" id="UP000188268">
    <property type="component" value="Unassembled WGS sequence"/>
</dbReference>
<organism evidence="6 7">
    <name type="scientific">Corchorus capsularis</name>
    <name type="common">Jute</name>
    <dbReference type="NCBI Taxonomy" id="210143"/>
    <lineage>
        <taxon>Eukaryota</taxon>
        <taxon>Viridiplantae</taxon>
        <taxon>Streptophyta</taxon>
        <taxon>Embryophyta</taxon>
        <taxon>Tracheophyta</taxon>
        <taxon>Spermatophyta</taxon>
        <taxon>Magnoliopsida</taxon>
        <taxon>eudicotyledons</taxon>
        <taxon>Gunneridae</taxon>
        <taxon>Pentapetalae</taxon>
        <taxon>rosids</taxon>
        <taxon>malvids</taxon>
        <taxon>Malvales</taxon>
        <taxon>Malvaceae</taxon>
        <taxon>Grewioideae</taxon>
        <taxon>Apeibeae</taxon>
        <taxon>Corchorus</taxon>
    </lineage>
</organism>
<feature type="region of interest" description="Disordered" evidence="1">
    <location>
        <begin position="1008"/>
        <end position="1047"/>
    </location>
</feature>
<feature type="compositionally biased region" description="Basic residues" evidence="1">
    <location>
        <begin position="1025"/>
        <end position="1035"/>
    </location>
</feature>
<dbReference type="PANTHER" id="PTHR48258">
    <property type="entry name" value="DUF4218 DOMAIN-CONTAINING PROTEIN-RELATED"/>
    <property type="match status" value="1"/>
</dbReference>
<evidence type="ECO:0000259" key="3">
    <source>
        <dbReference type="Pfam" id="PF13952"/>
    </source>
</evidence>
<evidence type="ECO:0000259" key="4">
    <source>
        <dbReference type="Pfam" id="PF13960"/>
    </source>
</evidence>
<evidence type="ECO:0000259" key="5">
    <source>
        <dbReference type="Pfam" id="PF13963"/>
    </source>
</evidence>
<dbReference type="InterPro" id="IPR004252">
    <property type="entry name" value="Probable_transposase_24"/>
</dbReference>
<dbReference type="Gramene" id="OMO58327">
    <property type="protein sequence ID" value="OMO58327"/>
    <property type="gene ID" value="CCACVL1_25484"/>
</dbReference>
<feature type="region of interest" description="Disordered" evidence="1">
    <location>
        <begin position="1268"/>
        <end position="1314"/>
    </location>
</feature>
<gene>
    <name evidence="6" type="ORF">CCACVL1_25484</name>
</gene>
<evidence type="ECO:0000313" key="6">
    <source>
        <dbReference type="EMBL" id="OMO58327.1"/>
    </source>
</evidence>
<keyword evidence="2" id="KW-0472">Membrane</keyword>
<evidence type="ECO:0000256" key="1">
    <source>
        <dbReference type="SAM" id="MobiDB-lite"/>
    </source>
</evidence>
<feature type="domain" description="DUF4216" evidence="3">
    <location>
        <begin position="868"/>
        <end position="943"/>
    </location>
</feature>
<dbReference type="Pfam" id="PF03004">
    <property type="entry name" value="Transposase_24"/>
    <property type="match status" value="1"/>
</dbReference>
<feature type="compositionally biased region" description="Polar residues" evidence="1">
    <location>
        <begin position="1071"/>
        <end position="1099"/>
    </location>
</feature>
<feature type="region of interest" description="Disordered" evidence="1">
    <location>
        <begin position="1071"/>
        <end position="1142"/>
    </location>
</feature>
<dbReference type="EMBL" id="AWWV01014227">
    <property type="protein sequence ID" value="OMO58327.1"/>
    <property type="molecule type" value="Genomic_DNA"/>
</dbReference>
<feature type="region of interest" description="Disordered" evidence="1">
    <location>
        <begin position="1436"/>
        <end position="1506"/>
    </location>
</feature>
<protein>
    <submittedName>
        <fullName evidence="6">Transposon, En/Spm-like protein</fullName>
    </submittedName>
</protein>
<feature type="domain" description="DUF4218" evidence="4">
    <location>
        <begin position="623"/>
        <end position="736"/>
    </location>
</feature>
<dbReference type="Pfam" id="PF13960">
    <property type="entry name" value="DUF4218"/>
    <property type="match status" value="1"/>
</dbReference>
<evidence type="ECO:0000313" key="7">
    <source>
        <dbReference type="Proteomes" id="UP000188268"/>
    </source>
</evidence>
<dbReference type="OrthoDB" id="1919442at2759"/>
<name>A0A1R3GJU0_COCAP</name>
<feature type="transmembrane region" description="Helical" evidence="2">
    <location>
        <begin position="29"/>
        <end position="49"/>
    </location>
</feature>